<evidence type="ECO:0000256" key="5">
    <source>
        <dbReference type="ARBA" id="ARBA00022729"/>
    </source>
</evidence>
<accession>A0AAD7WGT9</accession>
<evidence type="ECO:0000256" key="4">
    <source>
        <dbReference type="ARBA" id="ARBA00022622"/>
    </source>
</evidence>
<evidence type="ECO:0000256" key="10">
    <source>
        <dbReference type="ARBA" id="ARBA00023288"/>
    </source>
</evidence>
<evidence type="ECO:0000256" key="8">
    <source>
        <dbReference type="ARBA" id="ARBA00023157"/>
    </source>
</evidence>
<name>A0AAD7WGT9_9TELE</name>
<keyword evidence="7" id="KW-0472">Membrane</keyword>
<evidence type="ECO:0000256" key="2">
    <source>
        <dbReference type="ARBA" id="ARBA00005321"/>
    </source>
</evidence>
<keyword evidence="10" id="KW-0449">Lipoprotein</keyword>
<reference evidence="14" key="1">
    <citation type="journal article" date="2023" name="Science">
        <title>Genome structures resolve the early diversification of teleost fishes.</title>
        <authorList>
            <person name="Parey E."/>
            <person name="Louis A."/>
            <person name="Montfort J."/>
            <person name="Bouchez O."/>
            <person name="Roques C."/>
            <person name="Iampietro C."/>
            <person name="Lluch J."/>
            <person name="Castinel A."/>
            <person name="Donnadieu C."/>
            <person name="Desvignes T."/>
            <person name="Floi Bucao C."/>
            <person name="Jouanno E."/>
            <person name="Wen M."/>
            <person name="Mejri S."/>
            <person name="Dirks R."/>
            <person name="Jansen H."/>
            <person name="Henkel C."/>
            <person name="Chen W.J."/>
            <person name="Zahm M."/>
            <person name="Cabau C."/>
            <person name="Klopp C."/>
            <person name="Thompson A.W."/>
            <person name="Robinson-Rechavi M."/>
            <person name="Braasch I."/>
            <person name="Lecointre G."/>
            <person name="Bobe J."/>
            <person name="Postlethwait J.H."/>
            <person name="Berthelot C."/>
            <person name="Roest Crollius H."/>
            <person name="Guiguen Y."/>
        </authorList>
    </citation>
    <scope>NUCLEOTIDE SEQUENCE</scope>
    <source>
        <strain evidence="14">NC1722</strain>
    </source>
</reference>
<feature type="compositionally biased region" description="Basic residues" evidence="11">
    <location>
        <begin position="386"/>
        <end position="398"/>
    </location>
</feature>
<comment type="similarity">
    <text evidence="2">Belongs to the repulsive guidance molecule (RGM) family.</text>
</comment>
<organism evidence="14 15">
    <name type="scientific">Aldrovandia affinis</name>
    <dbReference type="NCBI Taxonomy" id="143900"/>
    <lineage>
        <taxon>Eukaryota</taxon>
        <taxon>Metazoa</taxon>
        <taxon>Chordata</taxon>
        <taxon>Craniata</taxon>
        <taxon>Vertebrata</taxon>
        <taxon>Euteleostomi</taxon>
        <taxon>Actinopterygii</taxon>
        <taxon>Neopterygii</taxon>
        <taxon>Teleostei</taxon>
        <taxon>Notacanthiformes</taxon>
        <taxon>Halosauridae</taxon>
        <taxon>Aldrovandia</taxon>
    </lineage>
</organism>
<dbReference type="Gene3D" id="3.40.1000.10">
    <property type="entry name" value="Mog1/PsbP, alpha/beta/alpha sandwich"/>
    <property type="match status" value="1"/>
</dbReference>
<dbReference type="InterPro" id="IPR010536">
    <property type="entry name" value="RGM_N"/>
</dbReference>
<proteinExistence type="inferred from homology"/>
<evidence type="ECO:0000256" key="3">
    <source>
        <dbReference type="ARBA" id="ARBA00022475"/>
    </source>
</evidence>
<comment type="subcellular location">
    <subcellularLocation>
        <location evidence="1">Cell membrane</location>
        <topology evidence="1">Lipid-anchor</topology>
        <topology evidence="1">GPI-anchor</topology>
    </subcellularLocation>
</comment>
<dbReference type="InterPro" id="IPR040287">
    <property type="entry name" value="RGM"/>
</dbReference>
<dbReference type="Proteomes" id="UP001221898">
    <property type="component" value="Unassembled WGS sequence"/>
</dbReference>
<evidence type="ECO:0000256" key="6">
    <source>
        <dbReference type="ARBA" id="ARBA00022813"/>
    </source>
</evidence>
<dbReference type="EMBL" id="JAINUG010000105">
    <property type="protein sequence ID" value="KAJ8396581.1"/>
    <property type="molecule type" value="Genomic_DNA"/>
</dbReference>
<keyword evidence="8" id="KW-1015">Disulfide bond</keyword>
<evidence type="ECO:0000259" key="12">
    <source>
        <dbReference type="Pfam" id="PF06534"/>
    </source>
</evidence>
<dbReference type="PANTHER" id="PTHR31428">
    <property type="entry name" value="RGM DOMAIN FAMILY MEMBER DRAG-1"/>
    <property type="match status" value="1"/>
</dbReference>
<evidence type="ECO:0000313" key="15">
    <source>
        <dbReference type="Proteomes" id="UP001221898"/>
    </source>
</evidence>
<keyword evidence="5" id="KW-0732">Signal</keyword>
<feature type="compositionally biased region" description="Polar residues" evidence="11">
    <location>
        <begin position="182"/>
        <end position="193"/>
    </location>
</feature>
<dbReference type="GO" id="GO:0080090">
    <property type="term" value="P:regulation of primary metabolic process"/>
    <property type="evidence" value="ECO:0007669"/>
    <property type="project" value="UniProtKB-ARBA"/>
</dbReference>
<keyword evidence="4" id="KW-0336">GPI-anchor</keyword>
<dbReference type="Pfam" id="PF06534">
    <property type="entry name" value="RGM_C"/>
    <property type="match status" value="1"/>
</dbReference>
<evidence type="ECO:0008006" key="16">
    <source>
        <dbReference type="Google" id="ProtNLM"/>
    </source>
</evidence>
<evidence type="ECO:0000256" key="1">
    <source>
        <dbReference type="ARBA" id="ARBA00004609"/>
    </source>
</evidence>
<gene>
    <name evidence="14" type="ORF">AAFF_G00016470</name>
</gene>
<dbReference type="Pfam" id="PF06535">
    <property type="entry name" value="RGM_N"/>
    <property type="match status" value="1"/>
</dbReference>
<keyword evidence="6" id="KW-0068">Autocatalytic cleavage</keyword>
<dbReference type="GO" id="GO:0005886">
    <property type="term" value="C:plasma membrane"/>
    <property type="evidence" value="ECO:0007669"/>
    <property type="project" value="UniProtKB-SubCell"/>
</dbReference>
<dbReference type="GO" id="GO:0010604">
    <property type="term" value="P:positive regulation of macromolecule metabolic process"/>
    <property type="evidence" value="ECO:0007669"/>
    <property type="project" value="UniProtKB-ARBA"/>
</dbReference>
<feature type="domain" description="Repulsive guidance molecule C-terminal" evidence="12">
    <location>
        <begin position="222"/>
        <end position="461"/>
    </location>
</feature>
<feature type="region of interest" description="Disordered" evidence="11">
    <location>
        <begin position="369"/>
        <end position="404"/>
    </location>
</feature>
<protein>
    <recommendedName>
        <fullName evidence="16">RGM domain family member B</fullName>
    </recommendedName>
</protein>
<keyword evidence="9" id="KW-0325">Glycoprotein</keyword>
<keyword evidence="15" id="KW-1185">Reference proteome</keyword>
<feature type="region of interest" description="Disordered" evidence="11">
    <location>
        <begin position="182"/>
        <end position="220"/>
    </location>
</feature>
<dbReference type="FunFam" id="3.40.1000.10:FF:000001">
    <property type="entry name" value="Repulsive guidance molecule BMP co-receptor a"/>
    <property type="match status" value="1"/>
</dbReference>
<evidence type="ECO:0000256" key="7">
    <source>
        <dbReference type="ARBA" id="ARBA00023136"/>
    </source>
</evidence>
<keyword evidence="3" id="KW-1003">Cell membrane</keyword>
<sequence>MTVSAVRCFSSCLTMKSFLSSLPLRRTDALSRRWEYYKEEARGRIPGNCRKSTSVSPFEYSSASPQRPGWMGMGKREFYYPGADRLIHPSLLSLMVLVALTSRVQIGECQAPPPQCHIQRCTTDFVSLTSHLGPLDGFLLHAEFCKALRAYSACTRRTSKGCRGNLVFHSATLGISDLMTQRNCSSDGPTSASRPEEAPPDEPCDYHGRHRHAKGAHPPPTCSTCKVEGAWPLIDNDYLSVQVTNVPVVPGSLATATIKITVIFKAYQDCTDQKVYQAVTDDLPAAFTDGTVSGGGGHGRGLGLWIVEMAAEQHVEIHAGYIGTTVVVRQLGRYLTLAARVPSEVAMAFDEAQDLQLCVSGCPADERIDRDGILPLPEPEPEPGPQHRHQHPRPRATRGHSDAPRSIRGFSVQAAMEACREQLEVRDIYFHSCVFDLLTTGDGNFTSATYSALKDMEMLHPARERWRIYPRANAPAHHSLHLRLLLLCSLFLLFL</sequence>
<dbReference type="GO" id="GO:0098552">
    <property type="term" value="C:side of membrane"/>
    <property type="evidence" value="ECO:0007669"/>
    <property type="project" value="UniProtKB-KW"/>
</dbReference>
<dbReference type="PANTHER" id="PTHR31428:SF5">
    <property type="entry name" value="REPULSIVE GUIDANCE MOLECULE B"/>
    <property type="match status" value="1"/>
</dbReference>
<feature type="domain" description="Repulsive guidance molecule N-terminal" evidence="13">
    <location>
        <begin position="116"/>
        <end position="185"/>
    </location>
</feature>
<dbReference type="AlphaFoldDB" id="A0AAD7WGT9"/>
<dbReference type="InterPro" id="IPR009496">
    <property type="entry name" value="RGM_C"/>
</dbReference>
<dbReference type="GO" id="GO:0015026">
    <property type="term" value="F:coreceptor activity"/>
    <property type="evidence" value="ECO:0007669"/>
    <property type="project" value="TreeGrafter"/>
</dbReference>
<evidence type="ECO:0000256" key="11">
    <source>
        <dbReference type="SAM" id="MobiDB-lite"/>
    </source>
</evidence>
<dbReference type="GO" id="GO:0030509">
    <property type="term" value="P:BMP signaling pathway"/>
    <property type="evidence" value="ECO:0007669"/>
    <property type="project" value="TreeGrafter"/>
</dbReference>
<evidence type="ECO:0000256" key="9">
    <source>
        <dbReference type="ARBA" id="ARBA00023180"/>
    </source>
</evidence>
<evidence type="ECO:0000259" key="13">
    <source>
        <dbReference type="Pfam" id="PF06535"/>
    </source>
</evidence>
<evidence type="ECO:0000313" key="14">
    <source>
        <dbReference type="EMBL" id="KAJ8396581.1"/>
    </source>
</evidence>
<comment type="caution">
    <text evidence="14">The sequence shown here is derived from an EMBL/GenBank/DDBJ whole genome shotgun (WGS) entry which is preliminary data.</text>
</comment>